<dbReference type="Proteomes" id="UP000000268">
    <property type="component" value="Chromosome"/>
</dbReference>
<gene>
    <name evidence="3" type="ordered locus">AM1_6246</name>
</gene>
<dbReference type="STRING" id="329726.AM1_6246"/>
<accession>B0C661</accession>
<dbReference type="RefSeq" id="WP_012166363.1">
    <property type="nucleotide sequence ID" value="NC_009925.1"/>
</dbReference>
<dbReference type="AlphaFoldDB" id="B0C661"/>
<evidence type="ECO:0000313" key="4">
    <source>
        <dbReference type="Proteomes" id="UP000000268"/>
    </source>
</evidence>
<dbReference type="EMBL" id="CP000828">
    <property type="protein sequence ID" value="ABW31178.1"/>
    <property type="molecule type" value="Genomic_DNA"/>
</dbReference>
<feature type="domain" description="eCIS core" evidence="2">
    <location>
        <begin position="167"/>
        <end position="243"/>
    </location>
</feature>
<evidence type="ECO:0000259" key="2">
    <source>
        <dbReference type="Pfam" id="PF13699"/>
    </source>
</evidence>
<dbReference type="eggNOG" id="COG0656">
    <property type="taxonomic scope" value="Bacteria"/>
</dbReference>
<evidence type="ECO:0000313" key="3">
    <source>
        <dbReference type="EMBL" id="ABW31178.1"/>
    </source>
</evidence>
<dbReference type="KEGG" id="amr:AM1_6246"/>
<evidence type="ECO:0000256" key="1">
    <source>
        <dbReference type="SAM" id="MobiDB-lite"/>
    </source>
</evidence>
<dbReference type="InterPro" id="IPR025295">
    <property type="entry name" value="eCIS_core_dom"/>
</dbReference>
<feature type="compositionally biased region" description="Low complexity" evidence="1">
    <location>
        <begin position="14"/>
        <end position="29"/>
    </location>
</feature>
<protein>
    <recommendedName>
        <fullName evidence="2">eCIS core domain-containing protein</fullName>
    </recommendedName>
</protein>
<organism evidence="3 4">
    <name type="scientific">Acaryochloris marina (strain MBIC 11017)</name>
    <dbReference type="NCBI Taxonomy" id="329726"/>
    <lineage>
        <taxon>Bacteria</taxon>
        <taxon>Bacillati</taxon>
        <taxon>Cyanobacteriota</taxon>
        <taxon>Cyanophyceae</taxon>
        <taxon>Acaryochloridales</taxon>
        <taxon>Acaryochloridaceae</taxon>
        <taxon>Acaryochloris</taxon>
    </lineage>
</organism>
<name>B0C661_ACAM1</name>
<proteinExistence type="predicted"/>
<keyword evidence="4" id="KW-1185">Reference proteome</keyword>
<feature type="region of interest" description="Disordered" evidence="1">
    <location>
        <begin position="1"/>
        <end position="47"/>
    </location>
</feature>
<dbReference type="HOGENOM" id="CLU_435245_0_0_3"/>
<feature type="domain" description="eCIS core" evidence="2">
    <location>
        <begin position="264"/>
        <end position="329"/>
    </location>
</feature>
<sequence length="628" mass="69221">MKRTHAYKPEKSKSQPIPQPISSDQAQSATPVPPPLQAKTNEEGLAEWKAQQEKWERFGTPWKDKVPNPSGELVQPWIQRKLTLGQPGDKYEQEADRVASQVVQQINAPSLSQFNQGQSVQQEKELEGEMQAKSLRAAIQRRQAMTNEEVSSDLESTINNAKGGGQPLDVGLQQSMGQVMGADFSGVRVHTDPQSDQLNQSIQARAFTTGQDVFFRDGAYQPGNRGGQELIAHELTHVIQQNNSTIQRKGGQGRFGKQKNMNRLPSNLQIGIESLSGISTDDITVHHNSGEPAKVQALAYTEGTDIYLAPGQEKHLSHEAWHVVQQKQGRVRPTTQVGGVAVNNNPQLEREADVMGEQSKRVGNFSKSKAIKVSNTINQREKSLRRKPSSSPIIQRMVGMNSKGINNEIKSLTSDPKNILKLTEAYTFMQHISWAHNIVGGQLFDMSDPKFNNIGKSENLILVAHGLEGQSGPYDGATIAGFLADKNTGVPLDWEGNVYITSCYSGAGASPLVKQVAESLTVLGRDKITVTGYAGTTVTHKEFDEVIFVVDPKKEKEFKKISDSVSLKYKHLFTEWYMKIQGLKPSNVLEMADYTSNLTAAAYKEMVEQAASQDIFLDEDHGEVSSTS</sequence>
<reference evidence="3 4" key="1">
    <citation type="journal article" date="2008" name="Proc. Natl. Acad. Sci. U.S.A.">
        <title>Niche adaptation and genome expansion in the chlorophyll d-producing cyanobacterium Acaryochloris marina.</title>
        <authorList>
            <person name="Swingley W.D."/>
            <person name="Chen M."/>
            <person name="Cheung P.C."/>
            <person name="Conrad A.L."/>
            <person name="Dejesa L.C."/>
            <person name="Hao J."/>
            <person name="Honchak B.M."/>
            <person name="Karbach L.E."/>
            <person name="Kurdoglu A."/>
            <person name="Lahiri S."/>
            <person name="Mastrian S.D."/>
            <person name="Miyashita H."/>
            <person name="Page L."/>
            <person name="Ramakrishna P."/>
            <person name="Satoh S."/>
            <person name="Sattley W.M."/>
            <person name="Shimada Y."/>
            <person name="Taylor H.L."/>
            <person name="Tomo T."/>
            <person name="Tsuchiya T."/>
            <person name="Wang Z.T."/>
            <person name="Raymond J."/>
            <person name="Mimuro M."/>
            <person name="Blankenship R.E."/>
            <person name="Touchman J.W."/>
        </authorList>
    </citation>
    <scope>NUCLEOTIDE SEQUENCE [LARGE SCALE GENOMIC DNA]</scope>
    <source>
        <strain evidence="4">MBIC 11017</strain>
    </source>
</reference>
<dbReference type="Pfam" id="PF13699">
    <property type="entry name" value="eCIS_core"/>
    <property type="match status" value="2"/>
</dbReference>